<dbReference type="SUPFAM" id="SSF56322">
    <property type="entry name" value="ADC synthase"/>
    <property type="match status" value="1"/>
</dbReference>
<dbReference type="InterPro" id="IPR036291">
    <property type="entry name" value="NAD(P)-bd_dom_sf"/>
</dbReference>
<dbReference type="NCBIfam" id="NF011588">
    <property type="entry name" value="PRK15012.1"/>
    <property type="match status" value="1"/>
</dbReference>
<accession>A0A0A2W5D7</accession>
<dbReference type="HAMAP" id="MF_00470">
    <property type="entry name" value="MenC_1"/>
    <property type="match status" value="1"/>
</dbReference>
<dbReference type="Proteomes" id="UP000030106">
    <property type="component" value="Unassembled WGS sequence"/>
</dbReference>
<dbReference type="InterPro" id="IPR012001">
    <property type="entry name" value="Thiamin_PyroP_enz_TPP-bd_dom"/>
</dbReference>
<dbReference type="HAMAP" id="MF_01934">
    <property type="entry name" value="MenB"/>
    <property type="match status" value="1"/>
</dbReference>
<evidence type="ECO:0000259" key="13">
    <source>
        <dbReference type="PROSITE" id="PS51186"/>
    </source>
</evidence>
<dbReference type="CDD" id="cd17630">
    <property type="entry name" value="OSB_MenE-like"/>
    <property type="match status" value="1"/>
</dbReference>
<dbReference type="SUPFAM" id="SSF55729">
    <property type="entry name" value="Acyl-CoA N-acyltransferases (Nat)"/>
    <property type="match status" value="1"/>
</dbReference>
<dbReference type="GO" id="GO:0016747">
    <property type="term" value="F:acyltransferase activity, transferring groups other than amino-acyl groups"/>
    <property type="evidence" value="ECO:0007669"/>
    <property type="project" value="InterPro"/>
</dbReference>
<dbReference type="NCBIfam" id="NF007644">
    <property type="entry name" value="PRK10314.1"/>
    <property type="match status" value="1"/>
</dbReference>
<dbReference type="Pfam" id="PF21508">
    <property type="entry name" value="MenC_N"/>
    <property type="match status" value="1"/>
</dbReference>
<keyword evidence="3" id="KW-0474">Menaquinone biosynthesis</keyword>
<dbReference type="Gene3D" id="1.10.12.10">
    <property type="entry name" value="Lyase 2-enoyl-coa Hydratase, Chain A, domain 2"/>
    <property type="match status" value="1"/>
</dbReference>
<dbReference type="InterPro" id="IPR029065">
    <property type="entry name" value="Enolase_C-like"/>
</dbReference>
<dbReference type="HOGENOM" id="CLU_228194_0_0_1"/>
<dbReference type="Pfam" id="PF13673">
    <property type="entry name" value="Acetyltransf_10"/>
    <property type="match status" value="1"/>
</dbReference>
<dbReference type="InterPro" id="IPR013342">
    <property type="entry name" value="Mandelate_racemase_C"/>
</dbReference>
<evidence type="ECO:0000256" key="11">
    <source>
        <dbReference type="ARBA" id="ARBA00023239"/>
    </source>
</evidence>
<dbReference type="InterPro" id="IPR018376">
    <property type="entry name" value="Enoyl-CoA_hyd/isom_CS"/>
</dbReference>
<dbReference type="InterPro" id="IPR025110">
    <property type="entry name" value="AMP-bd_C"/>
</dbReference>
<dbReference type="InterPro" id="IPR010196">
    <property type="entry name" value="OSB_synthase_MenC1"/>
</dbReference>
<dbReference type="InterPro" id="IPR000073">
    <property type="entry name" value="AB_hydrolase_1"/>
</dbReference>
<dbReference type="PANTHER" id="PTHR42916:SF1">
    <property type="entry name" value="PROTEIN PHYLLO, CHLOROPLASTIC"/>
    <property type="match status" value="1"/>
</dbReference>
<keyword evidence="11" id="KW-0456">Lyase</keyword>
<dbReference type="PANTHER" id="PTHR42916">
    <property type="entry name" value="2-SUCCINYL-5-ENOLPYRUVYL-6-HYDROXY-3-CYCLOHEXENE-1-CARBOXYLATE SYNTHASE"/>
    <property type="match status" value="1"/>
</dbReference>
<dbReference type="NCBIfam" id="TIGR01927">
    <property type="entry name" value="menC_gam_Gplu"/>
    <property type="match status" value="1"/>
</dbReference>
<dbReference type="FunFam" id="3.40.50.970:FF:000029">
    <property type="entry name" value="2-succinyl-5-enolpyruvyl-6-hydroxy-3-cyclohexene-1-carboxylate synthase"/>
    <property type="match status" value="1"/>
</dbReference>
<dbReference type="NCBIfam" id="TIGR03695">
    <property type="entry name" value="menH_SHCHC"/>
    <property type="match status" value="1"/>
</dbReference>
<dbReference type="Gene3D" id="3.40.630.30">
    <property type="match status" value="1"/>
</dbReference>
<dbReference type="GO" id="GO:0016836">
    <property type="term" value="F:hydro-lyase activity"/>
    <property type="evidence" value="ECO:0007669"/>
    <property type="project" value="InterPro"/>
</dbReference>
<keyword evidence="5" id="KW-0597">Phosphoprotein</keyword>
<dbReference type="EMBL" id="ANFO01000014">
    <property type="protein sequence ID" value="KGQ13902.1"/>
    <property type="molecule type" value="Genomic_DNA"/>
</dbReference>
<dbReference type="InterPro" id="IPR043605">
    <property type="entry name" value="DUF883_C"/>
</dbReference>
<dbReference type="InterPro" id="IPR041338">
    <property type="entry name" value="OSBS_N"/>
</dbReference>
<dbReference type="FunFam" id="3.20.20.120:FF:000006">
    <property type="entry name" value="o-succinylbenzoate synthase"/>
    <property type="match status" value="1"/>
</dbReference>
<dbReference type="InterPro" id="IPR008030">
    <property type="entry name" value="NmrA-like"/>
</dbReference>
<dbReference type="InterPro" id="IPR016181">
    <property type="entry name" value="Acyl_CoA_acyltransferase"/>
</dbReference>
<dbReference type="InterPro" id="IPR010198">
    <property type="entry name" value="DHNA-CoA_synthase_MenB"/>
</dbReference>
<dbReference type="SFLD" id="SFLDG00180">
    <property type="entry name" value="muconate_cycloisomerase"/>
    <property type="match status" value="1"/>
</dbReference>
<dbReference type="Gene3D" id="3.40.50.970">
    <property type="match status" value="2"/>
</dbReference>
<dbReference type="NCBIfam" id="TIGR01929">
    <property type="entry name" value="menB"/>
    <property type="match status" value="1"/>
</dbReference>
<dbReference type="GO" id="GO:0070205">
    <property type="term" value="F:2-succinyl-6-hydroxy-2,4-cyclohexadiene-1-carboxylate synthase activity"/>
    <property type="evidence" value="ECO:0007669"/>
    <property type="project" value="InterPro"/>
</dbReference>
<dbReference type="InterPro" id="IPR029061">
    <property type="entry name" value="THDP-binding"/>
</dbReference>
<sequence length="2548" mass="279164">MFAITGITGQVGGALAEALLAQGHEIRAVVRSETKGQLWAQQGADIALAEMHDGEALAQAFSGAEAVFILLPPVFDPSGNMAEPRAHIAAIRHALLAARPRHVVCLSTIGAQATQPNLLNALGLMEKELTDVCHSVVFLRAGWFMENFLWDVESAKETGTVYSHLQPLARAIPMIATVDIGLLAAELLTQPESGTRIVELEGPQRYSPHLAAEAFSQVLGRPVTVKAVPRENWEADFLAQGMKNPLPRMKMLDGFNEGWIDFTGETVKALRCEVFIVEQRCAYLDVDGEDLVGENRHILGWRDGKLIAYARILKSDNELEPVVIGRVIVDASVRGEKLGQQLMTQALAACQRQWPERAIYLGAQAHLQAFYAQFGFHPVTEVYDEDVMQPYESRLDDDLALLSDTLEEVLRASGDPADQKYIELKEKAEQALNDVKARISNASDNYYYRTKKAVYRADDYVHEKPWQGIGIGAAQMQQELAGEFADEPGLQRLCVPVTLSDASDPLAWLTAQSRYPQFYWQQRNGNEEVAALGALLSFSALEDAQAFLQSHPEQPFLRVWGLNAFDPSHGFLFLSRLEWRRDAIAAAAFIEQLLPAKLLPQLNLKCLGETHLPEQPEWHRLVDQVVSAISQNALDKVVLARATDLAFSSPVSAAGFMAASRRVNLNCYHFLMAFDEKNAFLGSSPERLWRRIDDALRTEALAGTVANHPDDAQAAKLGQWLLKDDKNQRENMLVVEDICQRLQAAVGALDVLPPQVMRLRKVQHLRRCIWTQLKRQDDALCLKQLQPTAAVAGLPRELAREFIAANEPFERECSFNRRWAGVILEALTRHGVRHVCIAPGSRSTPLTLSAADNRSFICHTHFDERGLGHLALGLAKASGEPVAIIVTSGTAVANLYPAVIEAGLTGEKLILLTADRPPELIDCGANQAIRQPGLFSSHPSAELNLPRPTHDIPASWLVSAIDSAVGQLHGGALHINCPFAEPLYGAPDDTGVDWQNQLGDWWEGNAPWLREGHENAVPKQRDWFFWRQKRGVVVAGRLSASAGEQVAAWAQMLGWPLIGDVLSQTGQPLPCADLWLSNSQAVTCLEQAQIVIQFGGSLTGKRVLQWQAACRPEEYWLVDSQPGRLDPANHRGRRLVARVEDWLEKHPAEKRLPWAETLTSLAWQTLEKVEQGTSEFGEAQVAQRLPQLLPEGGQLFVGNSLIVRLIDAFAQLPVGYPVYSNRGASGIDGLLSTAAGVQRATARSTLAIVGDISALYDLNALALLRHASAPFVLLVVNNNGGQIFSLLPTPAEERERFYCMPQNVNFSHAAAMFELGYQNPDSWPALDEAVRRAWLRPGATVIEITVPETAGAQTLQHLLAQLSVDLPGHGGSADVPVRDFADVEGALRNTLKHHGINDYWLVGYSLGGRIAMYHASRPDVQGLRGLVVEGSHPGLVSEAEREARALNDARWAQRLMHENFQAVLNAWYQQPVFRSLSPEQRADLVAFRAKNTPKALAGMLEATSLARQPNLREPLGQLAAPFHFICGERDAKFRSVAAELSCSLTLISGAGHNAHREAPAAFSSALLTLFRHYDLDGIAKITINRPEVRNAFRPLTVKEMINALADARYDDNIGTIILTGEGEKAFCAGGDQKVRGDYGGYQDASGVHHLNVLDFQRQIRTCPKPVVAMVAGFSIGGGHVLHMMCDLTIAAENAVFGQTGPKVGSFDGGWGASYMARIVGQKKAREIWFLCRQYDAKEALDMGLVNTVVPIADLEKETVRWCREMLQNSPMALRCLKAALNADCDGQAGLQELAGNATMLFYMTEEGQEGRNAAALWRFQIPMEAGVVLRDQRLKFREGLLVRLTLGDSSGWGEISPLPGFSRESLAEAQGQAERWLEQWVADESAPLPDLPSVAFGLSCALAEAEGRLPQAADYRVAPLCTGDPDELILALAKMSGDKTAKVKVGLYEAVRDGMVVNLLLEAVPELRLRLDANRSWTPLKAQQFAKYVNPAHRSRIDFIEEPCKTREQSREFSRETGIAIAWDESLREVDFTFSAEPGVAALVIKPTLTGSLEKVREQVAAAHKLGLKAVISSSIESSLGLTQLARIAAWLTPGTLPGLDTLSLMQSQARAYSMIFTDWPWRHWANVRGAGVALRLDDDLLTWETLCQRVDALAGGFRQQGVKEGDGVALKAKNGPQTLLVWLALWQCGARILPLNPQLPDSLLAQLLPSLTLSYGITLPGDEPFPDVAPLSLVSAPAWCEAWLPSRFASMTLTSGSTGLPKAAVHTCSAHLASAAGVLAMMNYGADDSWLLSLPLFHVSGQGILWRWLYAGGHHASLVPTQLWRLLEKQEPLALREVLLGGAAIPVELTQQAEARGVRCWCGYGLTELASTVCAKRADGQPDVGAPLPGRKVKIVDEEVWIQADSLASGYWRDGCLIPLGNEQGWFATRDRGVLRAGRLTIVGRLDNQFFSGGEGIQPEEVERVIAAHPAVQQVFVVPVDDAEFGQRPVAVVEISAGCEVNDIAAWLDGKLPRFQRPVRWLPLPQALKQGGIKISRRTLIAWAAGA</sequence>
<dbReference type="InterPro" id="IPR000873">
    <property type="entry name" value="AMP-dep_synth/lig_dom"/>
</dbReference>
<dbReference type="SUPFAM" id="SSF52518">
    <property type="entry name" value="Thiamin diphosphate-binding fold (THDP-binding)"/>
    <property type="match status" value="2"/>
</dbReference>
<dbReference type="SFLD" id="SFLDS00001">
    <property type="entry name" value="Enolase"/>
    <property type="match status" value="1"/>
</dbReference>
<dbReference type="NCBIfam" id="NF008340">
    <property type="entry name" value="PRK11126.1"/>
    <property type="match status" value="1"/>
</dbReference>
<dbReference type="PROSITE" id="PS51186">
    <property type="entry name" value="GNAT"/>
    <property type="match status" value="1"/>
</dbReference>
<dbReference type="Pfam" id="PF05368">
    <property type="entry name" value="NmrA"/>
    <property type="match status" value="1"/>
</dbReference>
<gene>
    <name evidence="14" type="ORF">BBAD15_g150</name>
</gene>
<proteinExistence type="inferred from homology"/>
<dbReference type="HAMAP" id="MF_01659">
    <property type="entry name" value="MenD"/>
    <property type="match status" value="1"/>
</dbReference>
<dbReference type="GO" id="GO:0030976">
    <property type="term" value="F:thiamine pyrophosphate binding"/>
    <property type="evidence" value="ECO:0007669"/>
    <property type="project" value="InterPro"/>
</dbReference>
<dbReference type="InterPro" id="IPR036849">
    <property type="entry name" value="Enolase-like_C_sf"/>
</dbReference>
<dbReference type="Gene3D" id="3.40.50.1820">
    <property type="entry name" value="alpha/beta hydrolase"/>
    <property type="match status" value="1"/>
</dbReference>
<dbReference type="Gene3D" id="3.20.20.120">
    <property type="entry name" value="Enolase-like C-terminal domain"/>
    <property type="match status" value="1"/>
</dbReference>
<dbReference type="Gene3D" id="3.40.50.12780">
    <property type="entry name" value="N-terminal domain of ligase-like"/>
    <property type="match status" value="2"/>
</dbReference>
<dbReference type="InterPro" id="IPR022485">
    <property type="entry name" value="SHCHC_synthase_MenH"/>
</dbReference>
<dbReference type="InterPro" id="IPR011766">
    <property type="entry name" value="TPP_enzyme_TPP-bd"/>
</dbReference>
<dbReference type="Gene3D" id="3.60.120.10">
    <property type="entry name" value="Anthranilate synthase"/>
    <property type="match status" value="1"/>
</dbReference>
<dbReference type="SFLD" id="SFLDF00009">
    <property type="entry name" value="o-succinylbenzoate_synthase"/>
    <property type="match status" value="1"/>
</dbReference>
<keyword evidence="7" id="KW-0479">Metal-binding</keyword>
<dbReference type="SMART" id="SM00922">
    <property type="entry name" value="MR_MLE"/>
    <property type="match status" value="1"/>
</dbReference>
<dbReference type="InterPro" id="IPR045851">
    <property type="entry name" value="AMP-bd_C_sf"/>
</dbReference>
<dbReference type="InterPro" id="IPR014748">
    <property type="entry name" value="Enoyl-CoA_hydra_C"/>
</dbReference>
<evidence type="ECO:0000256" key="5">
    <source>
        <dbReference type="ARBA" id="ARBA00022553"/>
    </source>
</evidence>
<dbReference type="PROSITE" id="PS00166">
    <property type="entry name" value="ENOYL_COA_HYDRATASE"/>
    <property type="match status" value="1"/>
</dbReference>
<evidence type="ECO:0000256" key="6">
    <source>
        <dbReference type="ARBA" id="ARBA00022679"/>
    </source>
</evidence>
<evidence type="ECO:0000256" key="2">
    <source>
        <dbReference type="ARBA" id="ARBA00001946"/>
    </source>
</evidence>
<evidence type="ECO:0000256" key="1">
    <source>
        <dbReference type="ARBA" id="ARBA00000177"/>
    </source>
</evidence>
<dbReference type="CDD" id="cd02009">
    <property type="entry name" value="TPP_SHCHC_synthase"/>
    <property type="match status" value="1"/>
</dbReference>
<dbReference type="GO" id="GO:0000287">
    <property type="term" value="F:magnesium ion binding"/>
    <property type="evidence" value="ECO:0007669"/>
    <property type="project" value="InterPro"/>
</dbReference>
<dbReference type="GO" id="GO:0070204">
    <property type="term" value="F:2-succinyl-5-enolpyruvyl-6-hydroxy-3-cyclohexene-1-carboxylic-acid synthase activity"/>
    <property type="evidence" value="ECO:0007669"/>
    <property type="project" value="InterPro"/>
</dbReference>
<dbReference type="Gene3D" id="3.40.50.1220">
    <property type="entry name" value="TPP-binding domain"/>
    <property type="match status" value="1"/>
</dbReference>
<dbReference type="Pfam" id="PF02775">
    <property type="entry name" value="TPP_enzyme_C"/>
    <property type="match status" value="1"/>
</dbReference>
<dbReference type="SUPFAM" id="SSF53474">
    <property type="entry name" value="alpha/beta-Hydrolases"/>
    <property type="match status" value="1"/>
</dbReference>
<dbReference type="InterPro" id="IPR029045">
    <property type="entry name" value="ClpP/crotonase-like_dom_sf"/>
</dbReference>
<evidence type="ECO:0000256" key="7">
    <source>
        <dbReference type="ARBA" id="ARBA00022723"/>
    </source>
</evidence>
<dbReference type="InterPro" id="IPR032264">
    <property type="entry name" value="MenD_middle"/>
</dbReference>
<evidence type="ECO:0000313" key="14">
    <source>
        <dbReference type="EMBL" id="KGQ13902.1"/>
    </source>
</evidence>
<dbReference type="GO" id="GO:0009234">
    <property type="term" value="P:menaquinone biosynthetic process"/>
    <property type="evidence" value="ECO:0007669"/>
    <property type="project" value="UniProtKB-KW"/>
</dbReference>
<organism evidence="14 15">
    <name type="scientific">Beauveria bassiana D1-5</name>
    <dbReference type="NCBI Taxonomy" id="1245745"/>
    <lineage>
        <taxon>Eukaryota</taxon>
        <taxon>Fungi</taxon>
        <taxon>Dikarya</taxon>
        <taxon>Ascomycota</taxon>
        <taxon>Pezizomycotina</taxon>
        <taxon>Sordariomycetes</taxon>
        <taxon>Hypocreomycetidae</taxon>
        <taxon>Hypocreales</taxon>
        <taxon>Cordycipitaceae</taxon>
        <taxon>Beauveria</taxon>
    </lineage>
</organism>
<dbReference type="NCBIfam" id="NF003473">
    <property type="entry name" value="PRK05105.1"/>
    <property type="match status" value="1"/>
</dbReference>
<keyword evidence="10" id="KW-0464">Manganese</keyword>
<comment type="catalytic activity">
    <reaction evidence="1">
        <text>2-succinylbenzoyl-CoA + H(+) = 1,4-dihydroxy-2-naphthoyl-CoA + H2O</text>
        <dbReference type="Rhea" id="RHEA:26562"/>
        <dbReference type="ChEBI" id="CHEBI:15377"/>
        <dbReference type="ChEBI" id="CHEBI:15378"/>
        <dbReference type="ChEBI" id="CHEBI:57364"/>
        <dbReference type="ChEBI" id="CHEBI:58897"/>
        <dbReference type="EC" id="4.1.3.36"/>
    </reaction>
</comment>
<dbReference type="InterPro" id="IPR001753">
    <property type="entry name" value="Enoyl-CoA_hydra/iso"/>
</dbReference>
<dbReference type="NCBIfam" id="NF007709">
    <property type="entry name" value="PRK10404.1"/>
    <property type="match status" value="1"/>
</dbReference>
<dbReference type="Gene3D" id="3.90.226.10">
    <property type="entry name" value="2-enoyl-CoA Hydratase, Chain A, domain 1"/>
    <property type="match status" value="1"/>
</dbReference>
<dbReference type="EC" id="4.1.3.36" evidence="12"/>
<keyword evidence="8" id="KW-0460">Magnesium</keyword>
<dbReference type="HAMAP" id="MF_01660">
    <property type="entry name" value="MenH"/>
    <property type="match status" value="1"/>
</dbReference>
<dbReference type="Pfam" id="PF00378">
    <property type="entry name" value="ECH_1"/>
    <property type="match status" value="1"/>
</dbReference>
<dbReference type="Pfam" id="PF19029">
    <property type="entry name" value="DUF883_C"/>
    <property type="match status" value="1"/>
</dbReference>
<dbReference type="SUPFAM" id="SSF52096">
    <property type="entry name" value="ClpP/crotonase"/>
    <property type="match status" value="1"/>
</dbReference>
<dbReference type="CDD" id="cd06558">
    <property type="entry name" value="crotonase-like"/>
    <property type="match status" value="1"/>
</dbReference>
<dbReference type="Pfam" id="PF00425">
    <property type="entry name" value="Chorismate_bind"/>
    <property type="match status" value="1"/>
</dbReference>
<dbReference type="InterPro" id="IPR029058">
    <property type="entry name" value="AB_hydrolase_fold"/>
</dbReference>
<dbReference type="PROSITE" id="PS00455">
    <property type="entry name" value="AMP_BINDING"/>
    <property type="match status" value="1"/>
</dbReference>
<dbReference type="Pfam" id="PF02776">
    <property type="entry name" value="TPP_enzyme_N"/>
    <property type="match status" value="1"/>
</dbReference>
<dbReference type="InterPro" id="IPR000182">
    <property type="entry name" value="GNAT_dom"/>
</dbReference>
<dbReference type="Gene3D" id="3.30.300.30">
    <property type="match status" value="1"/>
</dbReference>
<dbReference type="CDD" id="cd04301">
    <property type="entry name" value="NAT_SF"/>
    <property type="match status" value="1"/>
</dbReference>
<dbReference type="Pfam" id="PF12697">
    <property type="entry name" value="Abhydrolase_6"/>
    <property type="match status" value="1"/>
</dbReference>
<dbReference type="InterPro" id="IPR042099">
    <property type="entry name" value="ANL_N_sf"/>
</dbReference>
<dbReference type="Pfam" id="PF05957">
    <property type="entry name" value="DUF883"/>
    <property type="match status" value="1"/>
</dbReference>
<dbReference type="InterPro" id="IPR004433">
    <property type="entry name" value="MenaQ_synth_MenD"/>
</dbReference>
<dbReference type="InterPro" id="IPR020845">
    <property type="entry name" value="AMP-binding_CS"/>
</dbReference>
<dbReference type="InterPro" id="IPR029017">
    <property type="entry name" value="Enolase-like_N"/>
</dbReference>
<evidence type="ECO:0000313" key="15">
    <source>
        <dbReference type="Proteomes" id="UP000030106"/>
    </source>
</evidence>
<dbReference type="Gene3D" id="3.90.25.10">
    <property type="entry name" value="UDP-galactose 4-epimerase, domain 1"/>
    <property type="match status" value="1"/>
</dbReference>
<dbReference type="FunFam" id="3.90.226.10:FF:000003">
    <property type="entry name" value="1,4-dihydroxy-2-naphthoyl-CoA synthase"/>
    <property type="match status" value="1"/>
</dbReference>
<protein>
    <recommendedName>
        <fullName evidence="12">1,4-dihydroxy-2-naphthoyl-CoA synthase</fullName>
        <ecNumber evidence="12">4.1.3.36</ecNumber>
    </recommendedName>
</protein>
<dbReference type="Pfam" id="PF16582">
    <property type="entry name" value="TPP_enzyme_M_2"/>
    <property type="match status" value="1"/>
</dbReference>
<dbReference type="Pfam" id="PF13193">
    <property type="entry name" value="AMP-binding_C"/>
    <property type="match status" value="1"/>
</dbReference>
<evidence type="ECO:0000256" key="9">
    <source>
        <dbReference type="ARBA" id="ARBA00023052"/>
    </source>
</evidence>
<dbReference type="GO" id="GO:0008935">
    <property type="term" value="F:1,4-dihydroxy-2-naphthoyl-CoA synthase activity"/>
    <property type="evidence" value="ECO:0007669"/>
    <property type="project" value="UniProtKB-EC"/>
</dbReference>
<comment type="cofactor">
    <cofactor evidence="2">
        <name>Mg(2+)</name>
        <dbReference type="ChEBI" id="CHEBI:18420"/>
    </cofactor>
</comment>
<dbReference type="SUPFAM" id="SSF54826">
    <property type="entry name" value="Enolase N-terminal domain-like"/>
    <property type="match status" value="1"/>
</dbReference>
<keyword evidence="6" id="KW-0808">Transferase</keyword>
<dbReference type="SUPFAM" id="SSF56801">
    <property type="entry name" value="Acetyl-CoA synthetase-like"/>
    <property type="match status" value="1"/>
</dbReference>
<dbReference type="Pfam" id="PF00501">
    <property type="entry name" value="AMP-binding"/>
    <property type="match status" value="1"/>
</dbReference>
<dbReference type="CDD" id="cd07037">
    <property type="entry name" value="TPP_PYR_MenD"/>
    <property type="match status" value="1"/>
</dbReference>
<dbReference type="InterPro" id="IPR015890">
    <property type="entry name" value="Chorismate_C"/>
</dbReference>
<dbReference type="CDD" id="cd03320">
    <property type="entry name" value="OSBS"/>
    <property type="match status" value="1"/>
</dbReference>
<dbReference type="FunFam" id="3.40.630.30:FF:000035">
    <property type="entry name" value="GNAT family N-acetyltransferase"/>
    <property type="match status" value="1"/>
</dbReference>
<evidence type="ECO:0000256" key="12">
    <source>
        <dbReference type="ARBA" id="ARBA00066833"/>
    </source>
</evidence>
<feature type="domain" description="N-acetyltransferase" evidence="13">
    <location>
        <begin position="250"/>
        <end position="396"/>
    </location>
</feature>
<dbReference type="SUPFAM" id="SSF51735">
    <property type="entry name" value="NAD(P)-binding Rossmann-fold domains"/>
    <property type="match status" value="1"/>
</dbReference>
<dbReference type="Pfam" id="PF13378">
    <property type="entry name" value="MR_MLE_C"/>
    <property type="match status" value="1"/>
</dbReference>
<comment type="caution">
    <text evidence="14">The sequence shown here is derived from an EMBL/GenBank/DDBJ whole genome shotgun (WGS) entry which is preliminary data.</text>
</comment>
<dbReference type="InterPro" id="IPR005801">
    <property type="entry name" value="ADC_synthase"/>
</dbReference>
<dbReference type="STRING" id="1245745.A0A0A2W5D7"/>
<dbReference type="NCBIfam" id="NF005637">
    <property type="entry name" value="PRK07396.1"/>
    <property type="match status" value="1"/>
</dbReference>
<dbReference type="Gene3D" id="3.30.390.10">
    <property type="entry name" value="Enolase-like, N-terminal domain"/>
    <property type="match status" value="1"/>
</dbReference>
<dbReference type="InterPro" id="IPR043604">
    <property type="entry name" value="DUF883_N"/>
</dbReference>
<dbReference type="FunFam" id="1.10.12.10:FF:000002">
    <property type="entry name" value="1,4-dihydroxy-2-naphthoyl-CoA synthase"/>
    <property type="match status" value="1"/>
</dbReference>
<dbReference type="NCBIfam" id="TIGR00173">
    <property type="entry name" value="menD"/>
    <property type="match status" value="1"/>
</dbReference>
<dbReference type="NCBIfam" id="NF006539">
    <property type="entry name" value="PRK09029.1"/>
    <property type="match status" value="1"/>
</dbReference>
<evidence type="ECO:0000256" key="8">
    <source>
        <dbReference type="ARBA" id="ARBA00022842"/>
    </source>
</evidence>
<evidence type="ECO:0000256" key="10">
    <source>
        <dbReference type="ARBA" id="ARBA00023211"/>
    </source>
</evidence>
<dbReference type="Gene3D" id="3.40.50.720">
    <property type="entry name" value="NAD(P)-binding Rossmann-like Domain"/>
    <property type="match status" value="1"/>
</dbReference>
<evidence type="ECO:0000256" key="4">
    <source>
        <dbReference type="ARBA" id="ARBA00022450"/>
    </source>
</evidence>
<keyword evidence="4" id="KW-0596">Phosphopantetheine</keyword>
<keyword evidence="9" id="KW-0786">Thiamine pyrophosphate</keyword>
<dbReference type="SUPFAM" id="SSF51604">
    <property type="entry name" value="Enolase C-terminal domain-like"/>
    <property type="match status" value="1"/>
</dbReference>
<evidence type="ECO:0000256" key="3">
    <source>
        <dbReference type="ARBA" id="ARBA00022428"/>
    </source>
</evidence>
<name>A0A0A2W5D7_BEABA</name>
<reference evidence="14 15" key="1">
    <citation type="submission" date="2012-10" db="EMBL/GenBank/DDBJ databases">
        <title>Genome sequencing and analysis of entomopathogenic fungi Beauveria bassiana D1-5.</title>
        <authorList>
            <person name="Li Q."/>
            <person name="Wang L."/>
            <person name="Zhang Z."/>
            <person name="Wang Q."/>
            <person name="Ren J."/>
            <person name="Wang M."/>
            <person name="Xu W."/>
            <person name="Wang J."/>
            <person name="Lu Y."/>
            <person name="Du Q."/>
            <person name="Sun Z."/>
        </authorList>
    </citation>
    <scope>NUCLEOTIDE SEQUENCE [LARGE SCALE GENOMIC DNA]</scope>
    <source>
        <strain evidence="14 15">D1-5</strain>
    </source>
</reference>